<feature type="compositionally biased region" description="Basic and acidic residues" evidence="3">
    <location>
        <begin position="59"/>
        <end position="71"/>
    </location>
</feature>
<evidence type="ECO:0000313" key="5">
    <source>
        <dbReference type="EMBL" id="EGD55891.1"/>
    </source>
</evidence>
<keyword evidence="6" id="KW-1185">Reference proteome</keyword>
<feature type="compositionally biased region" description="Basic and acidic residues" evidence="3">
    <location>
        <begin position="1"/>
        <end position="16"/>
    </location>
</feature>
<gene>
    <name evidence="5" type="ORF">SCNU_06605</name>
</gene>
<sequence length="272" mass="27802">MSSADSKDNSDTRPDDSSAADAVEEPTHEDSVDVSEAADAVDEADAPVSGSNPELSVNAEKRAARQARKADSGNVSLSIPVRRIKQVLVGLVVAAVIAVIAVGGWQLYQKNQELAAFDDSKAAASNFVVTYFQAMSGPNADAASLRNAVGPLSTGEFKKRLGSDAVVSTQFMKENKVENIKTTVTSSMVESFDADSSTVVLGVDVSGTSAVSSTGGKNAILLQLSMEKVDGDWLVSAIEAGPGVTVGAQQGAQTPQAPAPAENPAPAPAPGG</sequence>
<feature type="region of interest" description="Disordered" evidence="3">
    <location>
        <begin position="247"/>
        <end position="272"/>
    </location>
</feature>
<protein>
    <recommendedName>
        <fullName evidence="7">Mce-associated membrane protein</fullName>
    </recommendedName>
</protein>
<dbReference type="RefSeq" id="WP_009678564.1">
    <property type="nucleotide sequence ID" value="NZ_AEUD01000004.1"/>
</dbReference>
<name>F1YHQ3_9ACTN</name>
<evidence type="ECO:0008006" key="7">
    <source>
        <dbReference type="Google" id="ProtNLM"/>
    </source>
</evidence>
<evidence type="ECO:0000256" key="2">
    <source>
        <dbReference type="ARBA" id="ARBA00023136"/>
    </source>
</evidence>
<keyword evidence="4" id="KW-1133">Transmembrane helix</keyword>
<dbReference type="AlphaFoldDB" id="F1YHQ3"/>
<proteinExistence type="predicted"/>
<dbReference type="STRING" id="644548.SCNU_06605"/>
<dbReference type="Proteomes" id="UP000035065">
    <property type="component" value="Unassembled WGS sequence"/>
</dbReference>
<accession>F1YHQ3</accession>
<evidence type="ECO:0000256" key="1">
    <source>
        <dbReference type="ARBA" id="ARBA00004370"/>
    </source>
</evidence>
<keyword evidence="4" id="KW-0812">Transmembrane</keyword>
<dbReference type="PANTHER" id="PTHR37042:SF4">
    <property type="entry name" value="OUTER MEMBRANE PROTEIN RV1973"/>
    <property type="match status" value="1"/>
</dbReference>
<comment type="subcellular location">
    <subcellularLocation>
        <location evidence="1">Membrane</location>
    </subcellularLocation>
</comment>
<dbReference type="PANTHER" id="PTHR37042">
    <property type="entry name" value="OUTER MEMBRANE PROTEIN RV1973"/>
    <property type="match status" value="1"/>
</dbReference>
<feature type="region of interest" description="Disordered" evidence="3">
    <location>
        <begin position="1"/>
        <end position="72"/>
    </location>
</feature>
<comment type="caution">
    <text evidence="5">The sequence shown here is derived from an EMBL/GenBank/DDBJ whole genome shotgun (WGS) entry which is preliminary data.</text>
</comment>
<feature type="compositionally biased region" description="Pro residues" evidence="3">
    <location>
        <begin position="257"/>
        <end position="272"/>
    </location>
</feature>
<feature type="compositionally biased region" description="Low complexity" evidence="3">
    <location>
        <begin position="247"/>
        <end position="256"/>
    </location>
</feature>
<evidence type="ECO:0000313" key="6">
    <source>
        <dbReference type="Proteomes" id="UP000035065"/>
    </source>
</evidence>
<dbReference type="eggNOG" id="ENOG5033R2R">
    <property type="taxonomic scope" value="Bacteria"/>
</dbReference>
<dbReference type="GO" id="GO:0016020">
    <property type="term" value="C:membrane"/>
    <property type="evidence" value="ECO:0007669"/>
    <property type="project" value="UniProtKB-SubCell"/>
</dbReference>
<reference evidence="5 6" key="1">
    <citation type="journal article" date="2011" name="J. Bacteriol.">
        <title>Draft Genome Sequence of Gordonia neofelifaecis NRRL B-59395, a Cholesterol-Degrading Actinomycete.</title>
        <authorList>
            <person name="Ge F."/>
            <person name="Li W."/>
            <person name="Chen G."/>
            <person name="Liu Y."/>
            <person name="Zhang G."/>
            <person name="Yong B."/>
            <person name="Wang Q."/>
            <person name="Wang N."/>
            <person name="Huang Z."/>
            <person name="Li W."/>
            <person name="Wang J."/>
            <person name="Wu C."/>
            <person name="Xie Q."/>
            <person name="Liu G."/>
        </authorList>
    </citation>
    <scope>NUCLEOTIDE SEQUENCE [LARGE SCALE GENOMIC DNA]</scope>
    <source>
        <strain evidence="5 6">NRRL B-59395</strain>
    </source>
</reference>
<evidence type="ECO:0000256" key="4">
    <source>
        <dbReference type="SAM" id="Phobius"/>
    </source>
</evidence>
<organism evidence="5 6">
    <name type="scientific">Gordonia neofelifaecis NRRL B-59395</name>
    <dbReference type="NCBI Taxonomy" id="644548"/>
    <lineage>
        <taxon>Bacteria</taxon>
        <taxon>Bacillati</taxon>
        <taxon>Actinomycetota</taxon>
        <taxon>Actinomycetes</taxon>
        <taxon>Mycobacteriales</taxon>
        <taxon>Gordoniaceae</taxon>
        <taxon>Gordonia</taxon>
    </lineage>
</organism>
<dbReference type="EMBL" id="AEUD01000004">
    <property type="protein sequence ID" value="EGD55891.1"/>
    <property type="molecule type" value="Genomic_DNA"/>
</dbReference>
<feature type="transmembrane region" description="Helical" evidence="4">
    <location>
        <begin position="87"/>
        <end position="108"/>
    </location>
</feature>
<evidence type="ECO:0000256" key="3">
    <source>
        <dbReference type="SAM" id="MobiDB-lite"/>
    </source>
</evidence>
<keyword evidence="2 4" id="KW-0472">Membrane</keyword>